<reference evidence="12 13" key="1">
    <citation type="submission" date="2023-10" db="EMBL/GenBank/DDBJ databases">
        <title>Virgibacillus soli CC-YMP-6 genome.</title>
        <authorList>
            <person name="Miliotis G."/>
            <person name="Sengupta P."/>
            <person name="Hameed A."/>
            <person name="Chuvochina M."/>
            <person name="Mcdonagh F."/>
            <person name="Simpson A.C."/>
            <person name="Singh N.K."/>
            <person name="Rekha P.D."/>
            <person name="Raman K."/>
            <person name="Hugenholtz P."/>
            <person name="Venkateswaran K."/>
        </authorList>
    </citation>
    <scope>NUCLEOTIDE SEQUENCE [LARGE SCALE GENOMIC DNA]</scope>
    <source>
        <strain evidence="12 13">CC-YMP-6</strain>
    </source>
</reference>
<evidence type="ECO:0000256" key="9">
    <source>
        <dbReference type="PROSITE-ProRule" id="PRU01240"/>
    </source>
</evidence>
<feature type="chain" id="PRO_5046354487" evidence="10">
    <location>
        <begin position="30"/>
        <end position="281"/>
    </location>
</feature>
<evidence type="ECO:0000256" key="4">
    <source>
        <dbReference type="ARBA" id="ARBA00022525"/>
    </source>
</evidence>
<dbReference type="Proteomes" id="UP001275315">
    <property type="component" value="Unassembled WGS sequence"/>
</dbReference>
<keyword evidence="5" id="KW-0645">Protease</keyword>
<gene>
    <name evidence="12" type="ORF">RWD45_18390</name>
</gene>
<feature type="domain" description="Peptidase S8/S53" evidence="11">
    <location>
        <begin position="189"/>
        <end position="278"/>
    </location>
</feature>
<proteinExistence type="inferred from homology"/>
<dbReference type="PRINTS" id="PR00723">
    <property type="entry name" value="SUBTILISIN"/>
</dbReference>
<evidence type="ECO:0000259" key="11">
    <source>
        <dbReference type="Pfam" id="PF00082"/>
    </source>
</evidence>
<evidence type="ECO:0000256" key="3">
    <source>
        <dbReference type="ARBA" id="ARBA00011073"/>
    </source>
</evidence>
<evidence type="ECO:0000256" key="10">
    <source>
        <dbReference type="SAM" id="SignalP"/>
    </source>
</evidence>
<evidence type="ECO:0000313" key="12">
    <source>
        <dbReference type="EMBL" id="MDY0410158.1"/>
    </source>
</evidence>
<comment type="caution">
    <text evidence="9">Lacks conserved residue(s) required for the propagation of feature annotation.</text>
</comment>
<evidence type="ECO:0000256" key="6">
    <source>
        <dbReference type="ARBA" id="ARBA00022801"/>
    </source>
</evidence>
<dbReference type="InterPro" id="IPR036852">
    <property type="entry name" value="Peptidase_S8/S53_dom_sf"/>
</dbReference>
<sequence length="281" mass="31341">MRGKKFIPLNVLTIFTLLLSLFFSSSAFGEESNKSAISDIIAQQGQELLIEERKNAAEDLKEKFGYGGIDNGQSKAYKPDENVRVIVEVAQPKAMKKASQKEKKQQMKKVQDQVINGIQKMRSKSEVRHRFFEGVNGFSMETEYQNLKQIEAQPHVVGVHIAKTFKAALNASKDLVQAKETWEKYGLRGEGLLVAVVDSGLDYTHQDMTLSDNGKEQAKWTVSSIQPILDETEVNDKWYSDKVPSGYDWADMNDDVIPKDNAHGMHVAGIVGANGDESNGE</sequence>
<evidence type="ECO:0000256" key="1">
    <source>
        <dbReference type="ARBA" id="ARBA00001913"/>
    </source>
</evidence>
<feature type="signal peptide" evidence="10">
    <location>
        <begin position="1"/>
        <end position="29"/>
    </location>
</feature>
<comment type="cofactor">
    <cofactor evidence="1">
        <name>Ca(2+)</name>
        <dbReference type="ChEBI" id="CHEBI:29108"/>
    </cofactor>
</comment>
<dbReference type="PANTHER" id="PTHR43806">
    <property type="entry name" value="PEPTIDASE S8"/>
    <property type="match status" value="1"/>
</dbReference>
<evidence type="ECO:0000313" key="13">
    <source>
        <dbReference type="Proteomes" id="UP001275315"/>
    </source>
</evidence>
<protein>
    <submittedName>
        <fullName evidence="12">S8 family serine peptidase</fullName>
    </submittedName>
</protein>
<keyword evidence="8" id="KW-0106">Calcium</keyword>
<organism evidence="12 13">
    <name type="scientific">Paracerasibacillus soli</name>
    <dbReference type="NCBI Taxonomy" id="480284"/>
    <lineage>
        <taxon>Bacteria</taxon>
        <taxon>Bacillati</taxon>
        <taxon>Bacillota</taxon>
        <taxon>Bacilli</taxon>
        <taxon>Bacillales</taxon>
        <taxon>Bacillaceae</taxon>
        <taxon>Paracerasibacillus</taxon>
    </lineage>
</organism>
<dbReference type="PROSITE" id="PS00136">
    <property type="entry name" value="SUBTILASE_ASP"/>
    <property type="match status" value="1"/>
</dbReference>
<dbReference type="EMBL" id="JAWDIQ010000003">
    <property type="protein sequence ID" value="MDY0410158.1"/>
    <property type="molecule type" value="Genomic_DNA"/>
</dbReference>
<comment type="similarity">
    <text evidence="3 9">Belongs to the peptidase S8 family.</text>
</comment>
<accession>A0ABU5CUV9</accession>
<dbReference type="PROSITE" id="PS00137">
    <property type="entry name" value="SUBTILASE_HIS"/>
    <property type="match status" value="1"/>
</dbReference>
<evidence type="ECO:0000256" key="2">
    <source>
        <dbReference type="ARBA" id="ARBA00004613"/>
    </source>
</evidence>
<dbReference type="PROSITE" id="PS51892">
    <property type="entry name" value="SUBTILASE"/>
    <property type="match status" value="1"/>
</dbReference>
<dbReference type="Pfam" id="PF00082">
    <property type="entry name" value="Peptidase_S8"/>
    <property type="match status" value="1"/>
</dbReference>
<dbReference type="InterPro" id="IPR050131">
    <property type="entry name" value="Peptidase_S8_subtilisin-like"/>
</dbReference>
<evidence type="ECO:0000256" key="5">
    <source>
        <dbReference type="ARBA" id="ARBA00022670"/>
    </source>
</evidence>
<dbReference type="SUPFAM" id="SSF52743">
    <property type="entry name" value="Subtilisin-like"/>
    <property type="match status" value="1"/>
</dbReference>
<name>A0ABU5CUV9_9BACI</name>
<comment type="caution">
    <text evidence="12">The sequence shown here is derived from an EMBL/GenBank/DDBJ whole genome shotgun (WGS) entry which is preliminary data.</text>
</comment>
<dbReference type="InterPro" id="IPR022398">
    <property type="entry name" value="Peptidase_S8_His-AS"/>
</dbReference>
<comment type="subcellular location">
    <subcellularLocation>
        <location evidence="2">Secreted</location>
    </subcellularLocation>
</comment>
<keyword evidence="6" id="KW-0378">Hydrolase</keyword>
<keyword evidence="7" id="KW-0720">Serine protease</keyword>
<dbReference type="InterPro" id="IPR000209">
    <property type="entry name" value="Peptidase_S8/S53_dom"/>
</dbReference>
<keyword evidence="4" id="KW-0964">Secreted</keyword>
<dbReference type="PANTHER" id="PTHR43806:SF11">
    <property type="entry name" value="CEREVISIN-RELATED"/>
    <property type="match status" value="1"/>
</dbReference>
<dbReference type="InterPro" id="IPR023827">
    <property type="entry name" value="Peptidase_S8_Asp-AS"/>
</dbReference>
<evidence type="ECO:0000256" key="8">
    <source>
        <dbReference type="ARBA" id="ARBA00022837"/>
    </source>
</evidence>
<keyword evidence="13" id="KW-1185">Reference proteome</keyword>
<dbReference type="RefSeq" id="WP_320381023.1">
    <property type="nucleotide sequence ID" value="NZ_JAWDIQ010000003.1"/>
</dbReference>
<dbReference type="InterPro" id="IPR015500">
    <property type="entry name" value="Peptidase_S8_subtilisin-rel"/>
</dbReference>
<keyword evidence="10" id="KW-0732">Signal</keyword>
<dbReference type="Gene3D" id="3.40.50.200">
    <property type="entry name" value="Peptidase S8/S53 domain"/>
    <property type="match status" value="1"/>
</dbReference>
<evidence type="ECO:0000256" key="7">
    <source>
        <dbReference type="ARBA" id="ARBA00022825"/>
    </source>
</evidence>